<evidence type="ECO:0000256" key="1">
    <source>
        <dbReference type="ARBA" id="ARBA00023157"/>
    </source>
</evidence>
<keyword evidence="2" id="KW-1003">Cell membrane</keyword>
<dbReference type="GO" id="GO:2000344">
    <property type="term" value="P:positive regulation of acrosome reaction"/>
    <property type="evidence" value="ECO:0007669"/>
    <property type="project" value="UniProtKB-UniRule"/>
</dbReference>
<dbReference type="KEGG" id="ipu:108259539"/>
<dbReference type="InterPro" id="IPR001507">
    <property type="entry name" value="ZP_dom"/>
</dbReference>
<dbReference type="GO" id="GO:0035805">
    <property type="term" value="C:egg coat"/>
    <property type="evidence" value="ECO:0007669"/>
    <property type="project" value="UniProtKB-SubCell"/>
</dbReference>
<dbReference type="GO" id="GO:0035803">
    <property type="term" value="P:egg coat formation"/>
    <property type="evidence" value="ECO:0007669"/>
    <property type="project" value="UniProtKB-UniRule"/>
</dbReference>
<keyword evidence="2" id="KW-0272">Extracellular matrix</keyword>
<name>A0A2D0QA98_ICTPU</name>
<evidence type="ECO:0000256" key="2">
    <source>
        <dbReference type="RuleBase" id="RU367066"/>
    </source>
</evidence>
<dbReference type="Pfam" id="PF00100">
    <property type="entry name" value="Zona_pellucida"/>
    <property type="match status" value="1"/>
</dbReference>
<dbReference type="RefSeq" id="XP_017314626.1">
    <property type="nucleotide sequence ID" value="XM_017459137.3"/>
</dbReference>
<dbReference type="Gene3D" id="2.60.40.4100">
    <property type="entry name" value="Zona pellucida, ZP-C domain"/>
    <property type="match status" value="1"/>
</dbReference>
<comment type="PTM">
    <text evidence="2">Proteolytically cleaved before the transmembrane segment to yield the secreted ectodomain incorporated in the zona pellucida.</text>
</comment>
<dbReference type="OrthoDB" id="8880842at2759"/>
<gene>
    <name evidence="5" type="primary">LOC108259539</name>
</gene>
<evidence type="ECO:0000313" key="4">
    <source>
        <dbReference type="Proteomes" id="UP000221080"/>
    </source>
</evidence>
<dbReference type="GeneID" id="108259539"/>
<dbReference type="SMART" id="SM00241">
    <property type="entry name" value="ZP"/>
    <property type="match status" value="1"/>
</dbReference>
<dbReference type="GO" id="GO:0007339">
    <property type="term" value="P:binding of sperm to zona pellucida"/>
    <property type="evidence" value="ECO:0007669"/>
    <property type="project" value="UniProtKB-UniRule"/>
</dbReference>
<dbReference type="PANTHER" id="PTHR11576">
    <property type="entry name" value="ZONA PELLUCIDA SPERM-BINDING PROTEIN 3"/>
    <property type="match status" value="1"/>
</dbReference>
<keyword evidence="4" id="KW-1185">Reference proteome</keyword>
<comment type="domain">
    <text evidence="2">The ZP domain is involved in the polymerization of the ZP proteins to form the zona pellucida.</text>
</comment>
<dbReference type="InterPro" id="IPR042235">
    <property type="entry name" value="ZP-C_dom"/>
</dbReference>
<dbReference type="GO" id="GO:0005886">
    <property type="term" value="C:plasma membrane"/>
    <property type="evidence" value="ECO:0007669"/>
    <property type="project" value="UniProtKB-SubCell"/>
</dbReference>
<reference evidence="4" key="1">
    <citation type="journal article" date="2016" name="Nat. Commun.">
        <title>The channel catfish genome sequence provides insights into the evolution of scale formation in teleosts.</title>
        <authorList>
            <person name="Liu Z."/>
            <person name="Liu S."/>
            <person name="Yao J."/>
            <person name="Bao L."/>
            <person name="Zhang J."/>
            <person name="Li Y."/>
            <person name="Jiang C."/>
            <person name="Sun L."/>
            <person name="Wang R."/>
            <person name="Zhang Y."/>
            <person name="Zhou T."/>
            <person name="Zeng Q."/>
            <person name="Fu Q."/>
            <person name="Gao S."/>
            <person name="Li N."/>
            <person name="Koren S."/>
            <person name="Jiang Y."/>
            <person name="Zimin A."/>
            <person name="Xu P."/>
            <person name="Phillippy A.M."/>
            <person name="Geng X."/>
            <person name="Song L."/>
            <person name="Sun F."/>
            <person name="Li C."/>
            <person name="Wang X."/>
            <person name="Chen A."/>
            <person name="Jin Y."/>
            <person name="Yuan Z."/>
            <person name="Yang Y."/>
            <person name="Tan S."/>
            <person name="Peatman E."/>
            <person name="Lu J."/>
            <person name="Qin Z."/>
            <person name="Dunham R."/>
            <person name="Li Z."/>
            <person name="Sonstegard T."/>
            <person name="Feng J."/>
            <person name="Danzmann R.G."/>
            <person name="Schroeder S."/>
            <person name="Scheffler B."/>
            <person name="Duke M.V."/>
            <person name="Ballard L."/>
            <person name="Kucuktas H."/>
            <person name="Kaltenboeck L."/>
            <person name="Liu H."/>
            <person name="Armbruster J."/>
            <person name="Xie Y."/>
            <person name="Kirby M.L."/>
            <person name="Tian Y."/>
            <person name="Flanagan M.E."/>
            <person name="Mu W."/>
            <person name="Waldbieser G.C."/>
        </authorList>
    </citation>
    <scope>NUCLEOTIDE SEQUENCE [LARGE SCALE GENOMIC DNA]</scope>
    <source>
        <strain evidence="4">SDA103</strain>
    </source>
</reference>
<organism evidence="4 5">
    <name type="scientific">Ictalurus punctatus</name>
    <name type="common">Channel catfish</name>
    <name type="synonym">Silurus punctatus</name>
    <dbReference type="NCBI Taxonomy" id="7998"/>
    <lineage>
        <taxon>Eukaryota</taxon>
        <taxon>Metazoa</taxon>
        <taxon>Chordata</taxon>
        <taxon>Craniata</taxon>
        <taxon>Vertebrata</taxon>
        <taxon>Euteleostomi</taxon>
        <taxon>Actinopterygii</taxon>
        <taxon>Neopterygii</taxon>
        <taxon>Teleostei</taxon>
        <taxon>Ostariophysi</taxon>
        <taxon>Siluriformes</taxon>
        <taxon>Ictaluridae</taxon>
        <taxon>Ictalurus</taxon>
    </lineage>
</organism>
<keyword evidence="2" id="KW-0964">Secreted</keyword>
<protein>
    <recommendedName>
        <fullName evidence="2">Zona pellucida sperm-binding protein 3</fullName>
    </recommendedName>
</protein>
<dbReference type="PANTHER" id="PTHR11576:SF2">
    <property type="entry name" value="ZONA PELLUCIDA SPERM-BINDING PROTEIN 3"/>
    <property type="match status" value="1"/>
</dbReference>
<accession>A0A2D0QA98</accession>
<comment type="function">
    <text evidence="2">Component of the zona pellucida, an extracellular matrix surrounding oocytes which mediates sperm binding, induction of the acrosome reaction and prevents post-fertilization polyspermy. The zona pellucida is composed of 3 to 4 glycoproteins, ZP1, ZP2, ZP3, and ZP4. ZP3 is essential for sperm binding and zona matrix formation.</text>
</comment>
<keyword evidence="2" id="KW-0732">Signal</keyword>
<comment type="subcellular location">
    <subcellularLocation>
        <location evidence="2">Zona pellucida</location>
    </subcellularLocation>
    <subcellularLocation>
        <location evidence="2">Cell membrane</location>
        <topology evidence="2">Single-pass type I membrane protein</topology>
    </subcellularLocation>
</comment>
<dbReference type="GO" id="GO:0032190">
    <property type="term" value="F:acrosin binding"/>
    <property type="evidence" value="ECO:0007669"/>
    <property type="project" value="TreeGrafter"/>
</dbReference>
<keyword evidence="2" id="KW-0472">Membrane</keyword>
<sequence length="246" mass="27568">MQRPVKKLTWHFPAAPVNFVRLFNAVPTQRVTAMCNETAAYIELSRFHNVSSNALLPAWIPYASAQAAEEHLIFPLRLMMDDWISERPSNYNYHLGELINIEAWVVQFNHVPLHVLVHSCVATAVPDINAVPRYSFIENHGCLTDAKLTQSSSRFMPQTQAAKLGFQMAAFKFQQVNSSWFYIGCILKATAASAPADAEHKACSFSGNRYEVVAAAAMVQGRDVISHQSKEFGRTVGVHVCSWREK</sequence>
<evidence type="ECO:0000313" key="5">
    <source>
        <dbReference type="RefSeq" id="XP_017314626.1"/>
    </source>
</evidence>
<evidence type="ECO:0000259" key="3">
    <source>
        <dbReference type="PROSITE" id="PS51034"/>
    </source>
</evidence>
<dbReference type="InterPro" id="IPR055355">
    <property type="entry name" value="ZP-C"/>
</dbReference>
<feature type="domain" description="ZP" evidence="3">
    <location>
        <begin position="1"/>
        <end position="210"/>
    </location>
</feature>
<dbReference type="Proteomes" id="UP000221080">
    <property type="component" value="Chromosome 2"/>
</dbReference>
<dbReference type="GO" id="GO:0035804">
    <property type="term" value="F:structural constituent of egg coat"/>
    <property type="evidence" value="ECO:0007669"/>
    <property type="project" value="UniProtKB-UniRule"/>
</dbReference>
<dbReference type="FunFam" id="2.60.40.4100:FF:000002">
    <property type="entry name" value="Zona pellucida sperm-binding protein 3"/>
    <property type="match status" value="1"/>
</dbReference>
<dbReference type="AlphaFoldDB" id="A0A2D0QA98"/>
<keyword evidence="1 2" id="KW-1015">Disulfide bond</keyword>
<dbReference type="STRING" id="7998.ENSIPUP00000019589"/>
<proteinExistence type="inferred from homology"/>
<reference evidence="5" key="2">
    <citation type="submission" date="2025-08" db="UniProtKB">
        <authorList>
            <consortium name="RefSeq"/>
        </authorList>
    </citation>
    <scope>IDENTIFICATION</scope>
    <source>
        <tissue evidence="5">Blood</tissue>
    </source>
</reference>
<keyword evidence="2" id="KW-0165">Cleavage on pair of basic residues</keyword>
<dbReference type="PROSITE" id="PS51034">
    <property type="entry name" value="ZP_2"/>
    <property type="match status" value="1"/>
</dbReference>
<comment type="similarity">
    <text evidence="2">Belongs to the ZP domain family. ZPC subfamily.</text>
</comment>